<accession>A0AB34ILE5</accession>
<evidence type="ECO:0000313" key="3">
    <source>
        <dbReference type="Proteomes" id="UP001515480"/>
    </source>
</evidence>
<evidence type="ECO:0000313" key="2">
    <source>
        <dbReference type="EMBL" id="KAL1503211.1"/>
    </source>
</evidence>
<organism evidence="2 3">
    <name type="scientific">Prymnesium parvum</name>
    <name type="common">Toxic golden alga</name>
    <dbReference type="NCBI Taxonomy" id="97485"/>
    <lineage>
        <taxon>Eukaryota</taxon>
        <taxon>Haptista</taxon>
        <taxon>Haptophyta</taxon>
        <taxon>Prymnesiophyceae</taxon>
        <taxon>Prymnesiales</taxon>
        <taxon>Prymnesiaceae</taxon>
        <taxon>Prymnesium</taxon>
    </lineage>
</organism>
<dbReference type="AlphaFoldDB" id="A0AB34ILE5"/>
<feature type="region of interest" description="Disordered" evidence="1">
    <location>
        <begin position="521"/>
        <end position="543"/>
    </location>
</feature>
<gene>
    <name evidence="2" type="ORF">AB1Y20_011267</name>
</gene>
<sequence length="543" mass="59369">MSAASQPRTEAQQMWAARAVSATRIANQRLLRADNRRAFNAQQDKKYRQLSGLKDKPDGSWGNRAYGDWYPDSVAASWDAQHAALTSAKHFNGATKRDNQPWDFNAPLSKSSQEFGRQTSLARRNSGSWDAVEAPAAALRLAKRAEAHRPRPKVARDAWSPSEKRKVEMFRSASQEEIATAAKQEDRKAAVYNMQQKDSSPSGRCLNKDQNDHFVGSTMMVSPGAEQKKSAAHGCKHFGGASISAFYDHFQGMRMGEDATLPVPQGKMHVKSIEPDHFVGPSFTLGGRGEAPKTGVAMVPSEGTIAQSVHFTNEYVTLKPNAGSDNLFSTMNPTELTHLGAARRRSAAQEEHFEPGSMTLEGTAHSAELFSVDGSTCLPKGRAAHAAGEGDHFTQGRMVLDSNRVHEEYQPCGLPVSRDQHGRDQHGFMNLEDRSSTRDLVSVDGMQAQHRAQVEGRSNAKDHFVGYAMRQNTGSDQAGSPRQNNSHLRDHFEGNVLRQQTFEAADDGLMSSYGVVLSSHPAAPGEPNASDDHFYPGAQAACR</sequence>
<keyword evidence="3" id="KW-1185">Reference proteome</keyword>
<dbReference type="Proteomes" id="UP001515480">
    <property type="component" value="Unassembled WGS sequence"/>
</dbReference>
<proteinExistence type="predicted"/>
<name>A0AB34ILE5_PRYPA</name>
<protein>
    <submittedName>
        <fullName evidence="2">Uncharacterized protein</fullName>
    </submittedName>
</protein>
<comment type="caution">
    <text evidence="2">The sequence shown here is derived from an EMBL/GenBank/DDBJ whole genome shotgun (WGS) entry which is preliminary data.</text>
</comment>
<reference evidence="2 3" key="1">
    <citation type="journal article" date="2024" name="Science">
        <title>Giant polyketide synthase enzymes in the biosynthesis of giant marine polyether toxins.</title>
        <authorList>
            <person name="Fallon T.R."/>
            <person name="Shende V.V."/>
            <person name="Wierzbicki I.H."/>
            <person name="Pendleton A.L."/>
            <person name="Watervoot N.F."/>
            <person name="Auber R.P."/>
            <person name="Gonzalez D.J."/>
            <person name="Wisecaver J.H."/>
            <person name="Moore B.S."/>
        </authorList>
    </citation>
    <scope>NUCLEOTIDE SEQUENCE [LARGE SCALE GENOMIC DNA]</scope>
    <source>
        <strain evidence="2 3">12B1</strain>
    </source>
</reference>
<evidence type="ECO:0000256" key="1">
    <source>
        <dbReference type="SAM" id="MobiDB-lite"/>
    </source>
</evidence>
<dbReference type="EMBL" id="JBGBPQ010000022">
    <property type="protein sequence ID" value="KAL1503211.1"/>
    <property type="molecule type" value="Genomic_DNA"/>
</dbReference>